<dbReference type="InterPro" id="IPR006876">
    <property type="entry name" value="LMBR1-like_membr_prot"/>
</dbReference>
<evidence type="ECO:0000256" key="5">
    <source>
        <dbReference type="ARBA" id="ARBA00023136"/>
    </source>
</evidence>
<reference evidence="7 8" key="1">
    <citation type="submission" date="2016-03" db="EMBL/GenBank/DDBJ databases">
        <title>How can Kluyveromyces marxianus grow so fast - potential evolutionary course in Saccharomyces Complex revealed by comparative genomics.</title>
        <authorList>
            <person name="Mo W."/>
            <person name="Lu W."/>
            <person name="Yang X."/>
            <person name="Qi J."/>
            <person name="Lv H."/>
        </authorList>
    </citation>
    <scope>NUCLEOTIDE SEQUENCE [LARGE SCALE GENOMIC DNA]</scope>
    <source>
        <strain evidence="7 8">FIM1</strain>
    </source>
</reference>
<comment type="subcellular location">
    <subcellularLocation>
        <location evidence="1">Membrane</location>
        <topology evidence="1">Multi-pass membrane protein</topology>
    </subcellularLocation>
</comment>
<protein>
    <submittedName>
        <fullName evidence="7">LMBR1 domain-containing protein 2-like protein</fullName>
    </submittedName>
</protein>
<feature type="transmembrane region" description="Helical" evidence="6">
    <location>
        <begin position="39"/>
        <end position="57"/>
    </location>
</feature>
<evidence type="ECO:0000256" key="4">
    <source>
        <dbReference type="ARBA" id="ARBA00022989"/>
    </source>
</evidence>
<evidence type="ECO:0000256" key="2">
    <source>
        <dbReference type="ARBA" id="ARBA00010487"/>
    </source>
</evidence>
<feature type="transmembrane region" description="Helical" evidence="6">
    <location>
        <begin position="350"/>
        <end position="370"/>
    </location>
</feature>
<dbReference type="InterPro" id="IPR051584">
    <property type="entry name" value="GPCR-associated_LMBR1"/>
</dbReference>
<feature type="transmembrane region" description="Helical" evidence="6">
    <location>
        <begin position="390"/>
        <end position="409"/>
    </location>
</feature>
<organism evidence="7 8">
    <name type="scientific">Kluyveromyces marxianus</name>
    <name type="common">Yeast</name>
    <name type="synonym">Candida kefyr</name>
    <dbReference type="NCBI Taxonomy" id="4911"/>
    <lineage>
        <taxon>Eukaryota</taxon>
        <taxon>Fungi</taxon>
        <taxon>Dikarya</taxon>
        <taxon>Ascomycota</taxon>
        <taxon>Saccharomycotina</taxon>
        <taxon>Saccharomycetes</taxon>
        <taxon>Saccharomycetales</taxon>
        <taxon>Saccharomycetaceae</taxon>
        <taxon>Kluyveromyces</taxon>
    </lineage>
</organism>
<keyword evidence="5 6" id="KW-0472">Membrane</keyword>
<dbReference type="PANTHER" id="PTHR21355">
    <property type="entry name" value="G-PROTEIN COUPLED RECEPTOR-ASSOCIATED PROTEIN LMBRD2"/>
    <property type="match status" value="1"/>
</dbReference>
<sequence length="564" mass="65406">MKGLWLIFLASVVIMTVAAFFFVNRVLSFKLYKNGYPMTLFILFVNMFLLLSITYLLPLDVFYAAQSVGKDTPLAPNGTASAIYTRTDIQMQTQGDILSTPTTSPNFHFLWNFLYWSQFVICWFILPVLISYVDLKYLYPRDSSDSWTYIMKRVQTAIYMNLKFYVFCAIALLLGLLYLFMATRHGIKDIKPLIIAMSHLYSLSYTLILLSNGLVKLPKSLLLQEQNEKKMFVKLSQNNEDLNEAKLGLLEVAEKIISLNVENQADLDLQQAVQECQMEVQRKCNELQLTIPKLSTNSHVHTIELSKLNNYYNTFSKEYYNYTYHQANADEIIHTLVRSQSKAISIPLNLSAKISGFILMLLSILVFLLQVTPVKFGHAWIFMGKTFWNFLLEMSILLHNTICSLYSLLHVKIHNFHLVRNGNSSPKNALYFSLYSSRLLFPLCFNYMTLVPRATDVEHKSGFDKVLYHQLERVPLAKFLNEYLPIFFVLIVPLSQYFDLKDKLLSKVLGEEYYYQLFGSISTDDRPLTTSTTQRTRVDEDYEYSLQDGQYLFERATSNYDMHV</sequence>
<evidence type="ECO:0000256" key="6">
    <source>
        <dbReference type="SAM" id="Phobius"/>
    </source>
</evidence>
<dbReference type="Pfam" id="PF04791">
    <property type="entry name" value="LMBR1"/>
    <property type="match status" value="1"/>
</dbReference>
<evidence type="ECO:0000313" key="7">
    <source>
        <dbReference type="EMBL" id="QGN16090.1"/>
    </source>
</evidence>
<gene>
    <name evidence="7" type="primary">LMBD2</name>
    <name evidence="7" type="ORF">FIM1_2790</name>
</gene>
<evidence type="ECO:0000256" key="1">
    <source>
        <dbReference type="ARBA" id="ARBA00004141"/>
    </source>
</evidence>
<feature type="transmembrane region" description="Helical" evidence="6">
    <location>
        <begin position="113"/>
        <end position="135"/>
    </location>
</feature>
<dbReference type="Proteomes" id="UP000422736">
    <property type="component" value="Chromosome 4"/>
</dbReference>
<proteinExistence type="inferred from homology"/>
<name>A0ABX6EX31_KLUMA</name>
<keyword evidence="4 6" id="KW-1133">Transmembrane helix</keyword>
<reference evidence="7 8" key="2">
    <citation type="submission" date="2019-11" db="EMBL/GenBank/DDBJ databases">
        <authorList>
            <person name="Lu H."/>
        </authorList>
    </citation>
    <scope>NUCLEOTIDE SEQUENCE [LARGE SCALE GENOMIC DNA]</scope>
    <source>
        <strain evidence="7 8">FIM1</strain>
    </source>
</reference>
<dbReference type="PANTHER" id="PTHR21355:SF0">
    <property type="entry name" value="G-PROTEIN COUPLED RECEPTOR-ASSOCIATED PROTEIN LMBRD2"/>
    <property type="match status" value="1"/>
</dbReference>
<accession>A0ABX6EX31</accession>
<evidence type="ECO:0000256" key="3">
    <source>
        <dbReference type="ARBA" id="ARBA00022692"/>
    </source>
</evidence>
<feature type="transmembrane region" description="Helical" evidence="6">
    <location>
        <begin position="156"/>
        <end position="181"/>
    </location>
</feature>
<keyword evidence="8" id="KW-1185">Reference proteome</keyword>
<feature type="transmembrane region" description="Helical" evidence="6">
    <location>
        <begin position="429"/>
        <end position="448"/>
    </location>
</feature>
<feature type="transmembrane region" description="Helical" evidence="6">
    <location>
        <begin position="6"/>
        <end position="27"/>
    </location>
</feature>
<keyword evidence="3 6" id="KW-0812">Transmembrane</keyword>
<dbReference type="EMBL" id="CP015057">
    <property type="protein sequence ID" value="QGN16090.1"/>
    <property type="molecule type" value="Genomic_DNA"/>
</dbReference>
<evidence type="ECO:0000313" key="8">
    <source>
        <dbReference type="Proteomes" id="UP000422736"/>
    </source>
</evidence>
<feature type="transmembrane region" description="Helical" evidence="6">
    <location>
        <begin position="193"/>
        <end position="215"/>
    </location>
</feature>
<feature type="transmembrane region" description="Helical" evidence="6">
    <location>
        <begin position="483"/>
        <end position="500"/>
    </location>
</feature>
<comment type="similarity">
    <text evidence="2">Belongs to the LIMR family.</text>
</comment>